<evidence type="ECO:0000313" key="11">
    <source>
        <dbReference type="EMBL" id="GIG07326.1"/>
    </source>
</evidence>
<evidence type="ECO:0000256" key="3">
    <source>
        <dbReference type="ARBA" id="ARBA00022553"/>
    </source>
</evidence>
<evidence type="ECO:0000256" key="9">
    <source>
        <dbReference type="SAM" id="Phobius"/>
    </source>
</evidence>
<dbReference type="InterPro" id="IPR011712">
    <property type="entry name" value="Sig_transdc_His_kin_sub3_dim/P"/>
</dbReference>
<feature type="transmembrane region" description="Helical" evidence="9">
    <location>
        <begin position="83"/>
        <end position="103"/>
    </location>
</feature>
<keyword evidence="6" id="KW-0418">Kinase</keyword>
<organism evidence="11 12">
    <name type="scientific">Catellatospora coxensis</name>
    <dbReference type="NCBI Taxonomy" id="310354"/>
    <lineage>
        <taxon>Bacteria</taxon>
        <taxon>Bacillati</taxon>
        <taxon>Actinomycetota</taxon>
        <taxon>Actinomycetes</taxon>
        <taxon>Micromonosporales</taxon>
        <taxon>Micromonosporaceae</taxon>
        <taxon>Catellatospora</taxon>
    </lineage>
</organism>
<feature type="transmembrane region" description="Helical" evidence="9">
    <location>
        <begin position="32"/>
        <end position="55"/>
    </location>
</feature>
<comment type="catalytic activity">
    <reaction evidence="1">
        <text>ATP + protein L-histidine = ADP + protein N-phospho-L-histidine.</text>
        <dbReference type="EC" id="2.7.13.3"/>
    </reaction>
</comment>
<evidence type="ECO:0000256" key="2">
    <source>
        <dbReference type="ARBA" id="ARBA00012438"/>
    </source>
</evidence>
<keyword evidence="9" id="KW-0472">Membrane</keyword>
<reference evidence="11 12" key="1">
    <citation type="submission" date="2021-01" db="EMBL/GenBank/DDBJ databases">
        <title>Whole genome shotgun sequence of Catellatospora coxensis NBRC 107359.</title>
        <authorList>
            <person name="Komaki H."/>
            <person name="Tamura T."/>
        </authorList>
    </citation>
    <scope>NUCLEOTIDE SEQUENCE [LARGE SCALE GENOMIC DNA]</scope>
    <source>
        <strain evidence="11 12">NBRC 107359</strain>
    </source>
</reference>
<keyword evidence="9" id="KW-0812">Transmembrane</keyword>
<keyword evidence="9" id="KW-1133">Transmembrane helix</keyword>
<dbReference type="GO" id="GO:0046983">
    <property type="term" value="F:protein dimerization activity"/>
    <property type="evidence" value="ECO:0007669"/>
    <property type="project" value="InterPro"/>
</dbReference>
<feature type="transmembrane region" description="Helical" evidence="9">
    <location>
        <begin position="133"/>
        <end position="151"/>
    </location>
</feature>
<dbReference type="SMART" id="SM00387">
    <property type="entry name" value="HATPase_c"/>
    <property type="match status" value="1"/>
</dbReference>
<dbReference type="GO" id="GO:0005524">
    <property type="term" value="F:ATP binding"/>
    <property type="evidence" value="ECO:0007669"/>
    <property type="project" value="UniProtKB-KW"/>
</dbReference>
<dbReference type="GO" id="GO:0016020">
    <property type="term" value="C:membrane"/>
    <property type="evidence" value="ECO:0007669"/>
    <property type="project" value="InterPro"/>
</dbReference>
<dbReference type="Pfam" id="PF02518">
    <property type="entry name" value="HATPase_c"/>
    <property type="match status" value="1"/>
</dbReference>
<proteinExistence type="predicted"/>
<dbReference type="InterPro" id="IPR003594">
    <property type="entry name" value="HATPase_dom"/>
</dbReference>
<evidence type="ECO:0000256" key="5">
    <source>
        <dbReference type="ARBA" id="ARBA00022741"/>
    </source>
</evidence>
<sequence length="439" mass="47205">MPLCQGRCVTTLATPDGWRRPGPTAEQRRADLFIGLAVTALALFNLTLTTSAGVFQLGPPPSVPEQVFWAVAVTLPLAVRRRWPIVVTLVVSAAFIVAQVRAAPEMQLATGSLFCSMYTAGAWAGDHRRSRQVRAGIIAAMLGWLVVSIWLSVDSVPADAFEDAAGPVPPLLATIVNAVLVNVLMFGFAFFAGETAWVAARRQHQLEVQAEELRRARDEVGERAVMVERLRIARELHDVVAHHVSVMGVQAAASRRVMDKDPVRARTALEAIEQSARTAVDELRRMLSLLRRGTGTDEGPATVGVERAERLLDGARDAGLTARFGVFGTPVPLPDSLSQAAYRIVQESVTNTLKHAGASTIDVRIRYLAQELEVEATDDGRGGRMADGGLGLIGMRERVAAHDGTLEVGPRPQGGFRVRARFPLAAQPTCPAETAEAVA</sequence>
<dbReference type="Gene3D" id="1.20.5.1930">
    <property type="match status" value="1"/>
</dbReference>
<dbReference type="GO" id="GO:0000155">
    <property type="term" value="F:phosphorelay sensor kinase activity"/>
    <property type="evidence" value="ECO:0007669"/>
    <property type="project" value="InterPro"/>
</dbReference>
<dbReference type="Gene3D" id="3.30.565.10">
    <property type="entry name" value="Histidine kinase-like ATPase, C-terminal domain"/>
    <property type="match status" value="1"/>
</dbReference>
<gene>
    <name evidence="11" type="ORF">Cco03nite_40260</name>
</gene>
<keyword evidence="7" id="KW-0067">ATP-binding</keyword>
<evidence type="ECO:0000256" key="1">
    <source>
        <dbReference type="ARBA" id="ARBA00000085"/>
    </source>
</evidence>
<dbReference type="InterPro" id="IPR050482">
    <property type="entry name" value="Sensor_HK_TwoCompSys"/>
</dbReference>
<dbReference type="EC" id="2.7.13.3" evidence="2"/>
<keyword evidence="5" id="KW-0547">Nucleotide-binding</keyword>
<dbReference type="AlphaFoldDB" id="A0A8J3L2D4"/>
<dbReference type="PANTHER" id="PTHR24421:SF10">
    <property type="entry name" value="NITRATE_NITRITE SENSOR PROTEIN NARQ"/>
    <property type="match status" value="1"/>
</dbReference>
<evidence type="ECO:0000313" key="12">
    <source>
        <dbReference type="Proteomes" id="UP000630887"/>
    </source>
</evidence>
<name>A0A8J3L2D4_9ACTN</name>
<keyword evidence="4" id="KW-0808">Transferase</keyword>
<dbReference type="Pfam" id="PF07730">
    <property type="entry name" value="HisKA_3"/>
    <property type="match status" value="1"/>
</dbReference>
<feature type="domain" description="Histidine kinase/HSP90-like ATPase" evidence="10">
    <location>
        <begin position="336"/>
        <end position="426"/>
    </location>
</feature>
<feature type="transmembrane region" description="Helical" evidence="9">
    <location>
        <begin position="171"/>
        <end position="192"/>
    </location>
</feature>
<dbReference type="Proteomes" id="UP000630887">
    <property type="component" value="Unassembled WGS sequence"/>
</dbReference>
<keyword evidence="3" id="KW-0597">Phosphoprotein</keyword>
<dbReference type="EMBL" id="BONI01000033">
    <property type="protein sequence ID" value="GIG07326.1"/>
    <property type="molecule type" value="Genomic_DNA"/>
</dbReference>
<dbReference type="PANTHER" id="PTHR24421">
    <property type="entry name" value="NITRATE/NITRITE SENSOR PROTEIN NARX-RELATED"/>
    <property type="match status" value="1"/>
</dbReference>
<accession>A0A8J3L2D4</accession>
<protein>
    <recommendedName>
        <fullName evidence="2">histidine kinase</fullName>
        <ecNumber evidence="2">2.7.13.3</ecNumber>
    </recommendedName>
</protein>
<dbReference type="CDD" id="cd16917">
    <property type="entry name" value="HATPase_UhpB-NarQ-NarX-like"/>
    <property type="match status" value="1"/>
</dbReference>
<evidence type="ECO:0000256" key="7">
    <source>
        <dbReference type="ARBA" id="ARBA00022840"/>
    </source>
</evidence>
<keyword evidence="8" id="KW-0902">Two-component regulatory system</keyword>
<evidence type="ECO:0000259" key="10">
    <source>
        <dbReference type="SMART" id="SM00387"/>
    </source>
</evidence>
<dbReference type="InterPro" id="IPR036890">
    <property type="entry name" value="HATPase_C_sf"/>
</dbReference>
<evidence type="ECO:0000256" key="8">
    <source>
        <dbReference type="ARBA" id="ARBA00023012"/>
    </source>
</evidence>
<comment type="caution">
    <text evidence="11">The sequence shown here is derived from an EMBL/GenBank/DDBJ whole genome shotgun (WGS) entry which is preliminary data.</text>
</comment>
<keyword evidence="12" id="KW-1185">Reference proteome</keyword>
<evidence type="ECO:0000256" key="6">
    <source>
        <dbReference type="ARBA" id="ARBA00022777"/>
    </source>
</evidence>
<dbReference type="SUPFAM" id="SSF55874">
    <property type="entry name" value="ATPase domain of HSP90 chaperone/DNA topoisomerase II/histidine kinase"/>
    <property type="match status" value="1"/>
</dbReference>
<evidence type="ECO:0000256" key="4">
    <source>
        <dbReference type="ARBA" id="ARBA00022679"/>
    </source>
</evidence>